<feature type="domain" description="GmrSD restriction endonucleases C-terminal" evidence="1">
    <location>
        <begin position="195"/>
        <end position="307"/>
    </location>
</feature>
<dbReference type="Pfam" id="PF07510">
    <property type="entry name" value="GmrSD_C"/>
    <property type="match status" value="1"/>
</dbReference>
<evidence type="ECO:0000259" key="1">
    <source>
        <dbReference type="Pfam" id="PF07510"/>
    </source>
</evidence>
<dbReference type="PANTHER" id="PTHR35149">
    <property type="entry name" value="SLL5132 PROTEIN"/>
    <property type="match status" value="1"/>
</dbReference>
<keyword evidence="3" id="KW-1185">Reference proteome</keyword>
<evidence type="ECO:0000313" key="3">
    <source>
        <dbReference type="Proteomes" id="UP000239649"/>
    </source>
</evidence>
<accession>A0A2P6V3V9</accession>
<evidence type="ECO:0000313" key="2">
    <source>
        <dbReference type="EMBL" id="PSC68764.1"/>
    </source>
</evidence>
<dbReference type="PANTHER" id="PTHR35149:SF1">
    <property type="entry name" value="DUF5655 DOMAIN-CONTAINING PROTEIN"/>
    <property type="match status" value="1"/>
</dbReference>
<organism evidence="2 3">
    <name type="scientific">Micractinium conductrix</name>
    <dbReference type="NCBI Taxonomy" id="554055"/>
    <lineage>
        <taxon>Eukaryota</taxon>
        <taxon>Viridiplantae</taxon>
        <taxon>Chlorophyta</taxon>
        <taxon>core chlorophytes</taxon>
        <taxon>Trebouxiophyceae</taxon>
        <taxon>Chlorellales</taxon>
        <taxon>Chlorellaceae</taxon>
        <taxon>Chlorella clade</taxon>
        <taxon>Micractinium</taxon>
    </lineage>
</organism>
<reference evidence="2 3" key="1">
    <citation type="journal article" date="2018" name="Plant J.">
        <title>Genome sequences of Chlorella sorokiniana UTEX 1602 and Micractinium conductrix SAG 241.80: implications to maltose excretion by a green alga.</title>
        <authorList>
            <person name="Arriola M.B."/>
            <person name="Velmurugan N."/>
            <person name="Zhang Y."/>
            <person name="Plunkett M.H."/>
            <person name="Hondzo H."/>
            <person name="Barney B.M."/>
        </authorList>
    </citation>
    <scope>NUCLEOTIDE SEQUENCE [LARGE SCALE GENOMIC DNA]</scope>
    <source>
        <strain evidence="2 3">SAG 241.80</strain>
    </source>
</reference>
<comment type="caution">
    <text evidence="2">The sequence shown here is derived from an EMBL/GenBank/DDBJ whole genome shotgun (WGS) entry which is preliminary data.</text>
</comment>
<proteinExistence type="predicted"/>
<dbReference type="InterPro" id="IPR011089">
    <property type="entry name" value="GmrSD_C"/>
</dbReference>
<name>A0A2P6V3V9_9CHLO</name>
<dbReference type="AlphaFoldDB" id="A0A2P6V3V9"/>
<gene>
    <name evidence="2" type="ORF">C2E20_7676</name>
</gene>
<sequence>MQAIRRQLDEMEEEQCIRLAKYILLKVYSEMEYADFERAASEAVSAEVRYLLRVLGRFGEKRDEWRAVVLAMLLLHRNNRFSDESLLVGLACAERLMWCSMLCKWTLKKRRERWLQVLHELGCVRGSTYALLRSRTSIVQRPPALDLDAEEKAAALAALDGPVYKELTKAATRQLLMRLNEFVLKASGSTYVLYEEDKSAPLTVEHVLPQVAADPEGGREAAVGEWGAFGPKEERVRWVNRLANLVLLSGKTNSQAGKLAFQEKKERYFKPNKVMAKSFTNIPLTDMMMHAEEWTPAVLEDRQQSLLGLAKNCWQLY</sequence>
<dbReference type="Proteomes" id="UP000239649">
    <property type="component" value="Unassembled WGS sequence"/>
</dbReference>
<protein>
    <recommendedName>
        <fullName evidence="1">GmrSD restriction endonucleases C-terminal domain-containing protein</fullName>
    </recommendedName>
</protein>
<dbReference type="OrthoDB" id="46499at2759"/>
<dbReference type="EMBL" id="LHPF02000033">
    <property type="protein sequence ID" value="PSC68764.1"/>
    <property type="molecule type" value="Genomic_DNA"/>
</dbReference>